<dbReference type="Proteomes" id="UP000316256">
    <property type="component" value="Unassembled WGS sequence"/>
</dbReference>
<organism evidence="2 3">
    <name type="scientific">Rhodococcus spelaei</name>
    <dbReference type="NCBI Taxonomy" id="2546320"/>
    <lineage>
        <taxon>Bacteria</taxon>
        <taxon>Bacillati</taxon>
        <taxon>Actinomycetota</taxon>
        <taxon>Actinomycetes</taxon>
        <taxon>Mycobacteriales</taxon>
        <taxon>Nocardiaceae</taxon>
        <taxon>Rhodococcus</taxon>
    </lineage>
</organism>
<protein>
    <recommendedName>
        <fullName evidence="4">Lipoprotein</fullName>
    </recommendedName>
</protein>
<dbReference type="OrthoDB" id="3383849at2"/>
<gene>
    <name evidence="2" type="ORF">FK531_05205</name>
</gene>
<proteinExistence type="predicted"/>
<dbReference type="AlphaFoldDB" id="A0A541BNZ0"/>
<dbReference type="RefSeq" id="WP_142095823.1">
    <property type="nucleotide sequence ID" value="NZ_VIGH01000002.1"/>
</dbReference>
<evidence type="ECO:0000313" key="2">
    <source>
        <dbReference type="EMBL" id="TQF74057.1"/>
    </source>
</evidence>
<evidence type="ECO:0000256" key="1">
    <source>
        <dbReference type="SAM" id="SignalP"/>
    </source>
</evidence>
<evidence type="ECO:0008006" key="4">
    <source>
        <dbReference type="Google" id="ProtNLM"/>
    </source>
</evidence>
<sequence length="153" mass="15195">MRHTAIGVLLLAAVAGCSDSAGSGDGTVVSSPAATSPAPIMATTNPTPVNIPGADPGTVFIPDAELVDAHPTPFQSYSVLGAGDVIGVHFTAGNPECVGADATVTESDTSVAIALRTGTRADAVGKACTMIAVPGTMEVPLREPLGTRLVTSR</sequence>
<comment type="caution">
    <text evidence="2">The sequence shown here is derived from an EMBL/GenBank/DDBJ whole genome shotgun (WGS) entry which is preliminary data.</text>
</comment>
<keyword evidence="3" id="KW-1185">Reference proteome</keyword>
<feature type="chain" id="PRO_5038407985" description="Lipoprotein" evidence="1">
    <location>
        <begin position="24"/>
        <end position="153"/>
    </location>
</feature>
<dbReference type="PROSITE" id="PS51257">
    <property type="entry name" value="PROKAR_LIPOPROTEIN"/>
    <property type="match status" value="1"/>
</dbReference>
<accession>A0A541BNZ0</accession>
<name>A0A541BNZ0_9NOCA</name>
<evidence type="ECO:0000313" key="3">
    <source>
        <dbReference type="Proteomes" id="UP000316256"/>
    </source>
</evidence>
<reference evidence="2 3" key="1">
    <citation type="submission" date="2019-06" db="EMBL/GenBank/DDBJ databases">
        <title>Rhodococcus spaelei sp. nov., isolated from a cave.</title>
        <authorList>
            <person name="Lee S.D."/>
        </authorList>
    </citation>
    <scope>NUCLEOTIDE SEQUENCE [LARGE SCALE GENOMIC DNA]</scope>
    <source>
        <strain evidence="2 3">C9-5</strain>
    </source>
</reference>
<feature type="signal peptide" evidence="1">
    <location>
        <begin position="1"/>
        <end position="23"/>
    </location>
</feature>
<dbReference type="EMBL" id="VIGH01000002">
    <property type="protein sequence ID" value="TQF74057.1"/>
    <property type="molecule type" value="Genomic_DNA"/>
</dbReference>
<keyword evidence="1" id="KW-0732">Signal</keyword>